<dbReference type="GO" id="GO:0009432">
    <property type="term" value="P:SOS response"/>
    <property type="evidence" value="ECO:0007669"/>
    <property type="project" value="UniProtKB-KW"/>
</dbReference>
<organism evidence="19 20">
    <name type="scientific">Candidatus Kaiserbacteria bacterium CG10_big_fil_rev_8_21_14_0_10_44_10</name>
    <dbReference type="NCBI Taxonomy" id="1974606"/>
    <lineage>
        <taxon>Bacteria</taxon>
        <taxon>Candidatus Kaiseribacteriota</taxon>
    </lineage>
</organism>
<dbReference type="GO" id="GO:0016887">
    <property type="term" value="F:ATP hydrolysis activity"/>
    <property type="evidence" value="ECO:0007669"/>
    <property type="project" value="InterPro"/>
</dbReference>
<evidence type="ECO:0000313" key="19">
    <source>
        <dbReference type="EMBL" id="PIR86029.1"/>
    </source>
</evidence>
<comment type="similarity">
    <text evidence="1 13">Belongs to the UvrB family.</text>
</comment>
<evidence type="ECO:0000256" key="10">
    <source>
        <dbReference type="ARBA" id="ARBA00023204"/>
    </source>
</evidence>
<dbReference type="GO" id="GO:0006289">
    <property type="term" value="P:nucleotide-excision repair"/>
    <property type="evidence" value="ECO:0007669"/>
    <property type="project" value="InterPro"/>
</dbReference>
<evidence type="ECO:0000259" key="16">
    <source>
        <dbReference type="PROSITE" id="PS50943"/>
    </source>
</evidence>
<dbReference type="SUPFAM" id="SSF46600">
    <property type="entry name" value="C-terminal UvrC-binding domain of UvrB"/>
    <property type="match status" value="1"/>
</dbReference>
<keyword evidence="4 13" id="KW-0227">DNA damage</keyword>
<dbReference type="PROSITE" id="PS51194">
    <property type="entry name" value="HELICASE_CTER"/>
    <property type="match status" value="1"/>
</dbReference>
<dbReference type="Gene3D" id="4.10.860.10">
    <property type="entry name" value="UVR domain"/>
    <property type="match status" value="1"/>
</dbReference>
<dbReference type="InterPro" id="IPR036876">
    <property type="entry name" value="UVR_dom_sf"/>
</dbReference>
<keyword evidence="10 13" id="KW-0234">DNA repair</keyword>
<dbReference type="AlphaFoldDB" id="A0A2H0UI10"/>
<dbReference type="InterPro" id="IPR004860">
    <property type="entry name" value="LAGLIDADG_dom"/>
</dbReference>
<dbReference type="InterPro" id="IPR004042">
    <property type="entry name" value="Intein_endonuc_central"/>
</dbReference>
<feature type="domain" description="Helicase ATP-binding" evidence="17">
    <location>
        <begin position="577"/>
        <end position="728"/>
    </location>
</feature>
<accession>A0A2H0UI10</accession>
<dbReference type="SUPFAM" id="SSF55608">
    <property type="entry name" value="Homing endonucleases"/>
    <property type="match status" value="1"/>
</dbReference>
<dbReference type="InterPro" id="IPR036844">
    <property type="entry name" value="Hint_dom_sf"/>
</dbReference>
<dbReference type="NCBIfam" id="NF003673">
    <property type="entry name" value="PRK05298.1"/>
    <property type="match status" value="1"/>
</dbReference>
<dbReference type="InterPro" id="IPR027434">
    <property type="entry name" value="Homing_endonucl"/>
</dbReference>
<dbReference type="Gene3D" id="3.10.28.10">
    <property type="entry name" value="Homing endonucleases"/>
    <property type="match status" value="1"/>
</dbReference>
<evidence type="ECO:0000256" key="7">
    <source>
        <dbReference type="ARBA" id="ARBA00022840"/>
    </source>
</evidence>
<dbReference type="InterPro" id="IPR004807">
    <property type="entry name" value="UvrB"/>
</dbReference>
<name>A0A2H0UI10_9BACT</name>
<dbReference type="InterPro" id="IPR024759">
    <property type="entry name" value="UvrB_YAD/RRR_dom"/>
</dbReference>
<dbReference type="PROSITE" id="PS50151">
    <property type="entry name" value="UVR"/>
    <property type="match status" value="1"/>
</dbReference>
<evidence type="ECO:0000259" key="18">
    <source>
        <dbReference type="PROSITE" id="PS51194"/>
    </source>
</evidence>
<dbReference type="SUPFAM" id="SSF51294">
    <property type="entry name" value="Hedgehog/intein (Hint) domain"/>
    <property type="match status" value="1"/>
</dbReference>
<feature type="domain" description="HTH cro/C1-type" evidence="16">
    <location>
        <begin position="464"/>
        <end position="518"/>
    </location>
</feature>
<dbReference type="GO" id="GO:0004519">
    <property type="term" value="F:endonuclease activity"/>
    <property type="evidence" value="ECO:0007669"/>
    <property type="project" value="InterPro"/>
</dbReference>
<keyword evidence="8 13" id="KW-0267">Excision nuclease</keyword>
<dbReference type="InterPro" id="IPR001943">
    <property type="entry name" value="UVR_dom"/>
</dbReference>
<dbReference type="InterPro" id="IPR010982">
    <property type="entry name" value="Lambda_DNA-bd_dom_sf"/>
</dbReference>
<proteinExistence type="inferred from homology"/>
<protein>
    <recommendedName>
        <fullName evidence="12 13">UvrABC system protein B</fullName>
    </recommendedName>
</protein>
<dbReference type="GO" id="GO:0016539">
    <property type="term" value="P:intein-mediated protein splicing"/>
    <property type="evidence" value="ECO:0007669"/>
    <property type="project" value="InterPro"/>
</dbReference>
<evidence type="ECO:0000256" key="6">
    <source>
        <dbReference type="ARBA" id="ARBA00022813"/>
    </source>
</evidence>
<dbReference type="CDD" id="cd17916">
    <property type="entry name" value="DEXHc_UvrB"/>
    <property type="match status" value="1"/>
</dbReference>
<dbReference type="Gene3D" id="1.10.260.40">
    <property type="entry name" value="lambda repressor-like DNA-binding domains"/>
    <property type="match status" value="1"/>
</dbReference>
<evidence type="ECO:0000313" key="20">
    <source>
        <dbReference type="Proteomes" id="UP000229612"/>
    </source>
</evidence>
<dbReference type="Gene3D" id="3.40.50.300">
    <property type="entry name" value="P-loop containing nucleotide triphosphate hydrolases"/>
    <property type="match status" value="4"/>
</dbReference>
<dbReference type="SMART" id="SM00530">
    <property type="entry name" value="HTH_XRE"/>
    <property type="match status" value="1"/>
</dbReference>
<comment type="caution">
    <text evidence="19">The sequence shown here is derived from an EMBL/GenBank/DDBJ whole genome shotgun (WGS) entry which is preliminary data.</text>
</comment>
<dbReference type="Gene3D" id="2.170.16.10">
    <property type="entry name" value="Hedgehog/Intein (Hint) domain"/>
    <property type="match status" value="2"/>
</dbReference>
<comment type="subunit">
    <text evidence="11 13">Forms a heterotetramer with UvrA during the search for lesions. Interacts with UvrC in an incision complex.</text>
</comment>
<evidence type="ECO:0000256" key="5">
    <source>
        <dbReference type="ARBA" id="ARBA00022769"/>
    </source>
</evidence>
<dbReference type="Pfam" id="PF01381">
    <property type="entry name" value="HTH_3"/>
    <property type="match status" value="1"/>
</dbReference>
<keyword evidence="2" id="KW-0963">Cytoplasm</keyword>
<keyword evidence="5 13" id="KW-0228">DNA excision</keyword>
<keyword evidence="7" id="KW-0067">ATP-binding</keyword>
<dbReference type="SMART" id="SM00305">
    <property type="entry name" value="HintC"/>
    <property type="match status" value="1"/>
</dbReference>
<dbReference type="InterPro" id="IPR006141">
    <property type="entry name" value="Intein_N"/>
</dbReference>
<keyword evidence="13" id="KW-0742">SOS response</keyword>
<dbReference type="PROSITE" id="PS51192">
    <property type="entry name" value="HELICASE_ATP_BIND_1"/>
    <property type="match status" value="1"/>
</dbReference>
<dbReference type="GO" id="GO:0005524">
    <property type="term" value="F:ATP binding"/>
    <property type="evidence" value="ECO:0007669"/>
    <property type="project" value="UniProtKB-KW"/>
</dbReference>
<evidence type="ECO:0000256" key="8">
    <source>
        <dbReference type="ARBA" id="ARBA00022881"/>
    </source>
</evidence>
<dbReference type="GO" id="GO:0003677">
    <property type="term" value="F:DNA binding"/>
    <property type="evidence" value="ECO:0007669"/>
    <property type="project" value="InterPro"/>
</dbReference>
<evidence type="ECO:0000259" key="17">
    <source>
        <dbReference type="PROSITE" id="PS51192"/>
    </source>
</evidence>
<dbReference type="PANTHER" id="PTHR24029:SF0">
    <property type="entry name" value="UVRABC SYSTEM PROTEIN B"/>
    <property type="match status" value="1"/>
</dbReference>
<dbReference type="PRINTS" id="PR00379">
    <property type="entry name" value="INTEIN"/>
</dbReference>
<dbReference type="PROSITE" id="PS50818">
    <property type="entry name" value="INTEIN_C_TER"/>
    <property type="match status" value="1"/>
</dbReference>
<dbReference type="PROSITE" id="PS50819">
    <property type="entry name" value="INTEIN_ENDONUCLEASE"/>
    <property type="match status" value="1"/>
</dbReference>
<keyword evidence="9" id="KW-0651">Protein splicing</keyword>
<dbReference type="CDD" id="cd18790">
    <property type="entry name" value="SF2_C_UvrB"/>
    <property type="match status" value="1"/>
</dbReference>
<dbReference type="InterPro" id="IPR041471">
    <property type="entry name" value="UvrB_inter"/>
</dbReference>
<evidence type="ECO:0000256" key="13">
    <source>
        <dbReference type="RuleBase" id="RU003587"/>
    </source>
</evidence>
<dbReference type="SUPFAM" id="SSF47413">
    <property type="entry name" value="lambda repressor-like DNA-binding domains"/>
    <property type="match status" value="1"/>
</dbReference>
<dbReference type="PANTHER" id="PTHR24029">
    <property type="entry name" value="UVRABC SYSTEM PROTEIN B"/>
    <property type="match status" value="1"/>
</dbReference>
<evidence type="ECO:0000256" key="4">
    <source>
        <dbReference type="ARBA" id="ARBA00022763"/>
    </source>
</evidence>
<evidence type="ECO:0000256" key="2">
    <source>
        <dbReference type="ARBA" id="ARBA00022490"/>
    </source>
</evidence>
<dbReference type="Proteomes" id="UP000229612">
    <property type="component" value="Unassembled WGS sequence"/>
</dbReference>
<dbReference type="Pfam" id="PF00271">
    <property type="entry name" value="Helicase_C"/>
    <property type="match status" value="1"/>
</dbReference>
<dbReference type="PROSITE" id="PS50817">
    <property type="entry name" value="INTEIN_N_TER"/>
    <property type="match status" value="1"/>
</dbReference>
<dbReference type="InterPro" id="IPR006142">
    <property type="entry name" value="INTEIN"/>
</dbReference>
<dbReference type="PROSITE" id="PS50943">
    <property type="entry name" value="HTH_CROC1"/>
    <property type="match status" value="1"/>
</dbReference>
<dbReference type="Pfam" id="PF02151">
    <property type="entry name" value="UVR"/>
    <property type="match status" value="1"/>
</dbReference>
<dbReference type="Pfam" id="PF17757">
    <property type="entry name" value="UvrB_inter"/>
    <property type="match status" value="1"/>
</dbReference>
<reference evidence="20" key="1">
    <citation type="submission" date="2017-09" db="EMBL/GenBank/DDBJ databases">
        <title>Depth-based differentiation of microbial function through sediment-hosted aquifers and enrichment of novel symbionts in the deep terrestrial subsurface.</title>
        <authorList>
            <person name="Probst A.J."/>
            <person name="Ladd B."/>
            <person name="Jarett J.K."/>
            <person name="Geller-Mcgrath D.E."/>
            <person name="Sieber C.M.K."/>
            <person name="Emerson J.B."/>
            <person name="Anantharaman K."/>
            <person name="Thomas B.C."/>
            <person name="Malmstrom R."/>
            <person name="Stieglmeier M."/>
            <person name="Klingl A."/>
            <person name="Woyke T."/>
            <person name="Ryan C.M."/>
            <person name="Banfield J.F."/>
        </authorList>
    </citation>
    <scope>NUCLEOTIDE SEQUENCE [LARGE SCALE GENOMIC DNA]</scope>
</reference>
<dbReference type="InterPro" id="IPR001387">
    <property type="entry name" value="Cro/C1-type_HTH"/>
</dbReference>
<dbReference type="SUPFAM" id="SSF52540">
    <property type="entry name" value="P-loop containing nucleoside triphosphate hydrolases"/>
    <property type="match status" value="2"/>
</dbReference>
<dbReference type="SMART" id="SM00487">
    <property type="entry name" value="DEXDc"/>
    <property type="match status" value="1"/>
</dbReference>
<feature type="domain" description="UVR" evidence="14">
    <location>
        <begin position="1163"/>
        <end position="1198"/>
    </location>
</feature>
<dbReference type="Pfam" id="PF12344">
    <property type="entry name" value="UvrB"/>
    <property type="match status" value="1"/>
</dbReference>
<dbReference type="EMBL" id="PFBG01000013">
    <property type="protein sequence ID" value="PIR86029.1"/>
    <property type="molecule type" value="Genomic_DNA"/>
</dbReference>
<dbReference type="NCBIfam" id="TIGR00631">
    <property type="entry name" value="uvrb"/>
    <property type="match status" value="1"/>
</dbReference>
<dbReference type="InterPro" id="IPR027417">
    <property type="entry name" value="P-loop_NTPase"/>
</dbReference>
<keyword evidence="3" id="KW-0547">Nucleotide-binding</keyword>
<dbReference type="Pfam" id="PF14890">
    <property type="entry name" value="Intein_splicing"/>
    <property type="match status" value="1"/>
</dbReference>
<gene>
    <name evidence="19" type="ORF">COU14_01290</name>
</gene>
<dbReference type="CDD" id="cd00081">
    <property type="entry name" value="Hint"/>
    <property type="match status" value="2"/>
</dbReference>
<evidence type="ECO:0000259" key="15">
    <source>
        <dbReference type="PROSITE" id="PS50819"/>
    </source>
</evidence>
<evidence type="ECO:0000256" key="11">
    <source>
        <dbReference type="ARBA" id="ARBA00026033"/>
    </source>
</evidence>
<comment type="subcellular location">
    <subcellularLocation>
        <location evidence="13">Cytoplasm</location>
    </subcellularLocation>
</comment>
<dbReference type="GO" id="GO:0009380">
    <property type="term" value="C:excinuclease repair complex"/>
    <property type="evidence" value="ECO:0007669"/>
    <property type="project" value="InterPro"/>
</dbReference>
<dbReference type="CDD" id="cd00093">
    <property type="entry name" value="HTH_XRE"/>
    <property type="match status" value="1"/>
</dbReference>
<feature type="domain" description="DOD-type homing endonuclease" evidence="15">
    <location>
        <begin position="268"/>
        <end position="393"/>
    </location>
</feature>
<dbReference type="Pfam" id="PF14528">
    <property type="entry name" value="LAGLIDADG_3"/>
    <property type="match status" value="1"/>
</dbReference>
<dbReference type="GO" id="GO:0005737">
    <property type="term" value="C:cytoplasm"/>
    <property type="evidence" value="ECO:0007669"/>
    <property type="project" value="UniProtKB-SubCell"/>
</dbReference>
<dbReference type="SMART" id="SM00306">
    <property type="entry name" value="HintN"/>
    <property type="match status" value="1"/>
</dbReference>
<evidence type="ECO:0000256" key="3">
    <source>
        <dbReference type="ARBA" id="ARBA00022741"/>
    </source>
</evidence>
<evidence type="ECO:0000256" key="1">
    <source>
        <dbReference type="ARBA" id="ARBA00008533"/>
    </source>
</evidence>
<evidence type="ECO:0000256" key="12">
    <source>
        <dbReference type="ARBA" id="ARBA00029504"/>
    </source>
</evidence>
<dbReference type="SMART" id="SM00490">
    <property type="entry name" value="HELICc"/>
    <property type="match status" value="1"/>
</dbReference>
<dbReference type="InterPro" id="IPR030934">
    <property type="entry name" value="Intein_C"/>
</dbReference>
<dbReference type="InterPro" id="IPR001650">
    <property type="entry name" value="Helicase_C-like"/>
</dbReference>
<dbReference type="InterPro" id="IPR014001">
    <property type="entry name" value="Helicase_ATP-bd"/>
</dbReference>
<sequence>MKFELATDKTPAGDQPEAIKKLLEGLKAGAEHQTLLGVTGSGKSVVAETSVLLKGSHGVQNIAIGPMIDGLLSKHSTNVSVVDDTEVLNMTDDILKTISFSPVTGKVEWKPITQVTRHDSPSSLRKITTTCGRNVTVTDNHNFYRLRNGELTLCRSDDVHIGDYLPLPRFFTGPRKPLNSVTLTNTLLSSGRNYFVNVMGDATVRSTVLATVPYQKRYRVERFDEGVALADCVAVLDPKVCATLEATASSGTMVIGLQQSITPRFLRFLGYFIAEGHATRNYVMLSTADKEIVDDVRSEALSRGMSFAHRHGTYDYQLSSAGWADTLTAWVGSHARSKRLPPFWTQLNDEQLATLLSAYFSADGGVDSGSVSAATISKGLASDLACALLRFGITARIRRKLNKVPGKTYRTETWILNIYGRTFLKIFETNIGFTLPRKQQALRDIIPDTANTNVDLVPLSGKLLKETRMLCGLHQHDVSDACGVERSYISMLESGRRLPSQKVAQALLTFFRSHDAKSKVNQLVTSLEFLTQLYWSPVARIEEVPGERYVYDFSVADNETFFADGIFVHNTYTVANIINAIQKPTLVIAHNKTLAAQLAQEYRDFFPNNAVHYFVSYYDYYQPEAYMPVSDTFIEKEAQINKEIDRLRHASTQALLTRSDVIIVASVSCIYGLGSPIEYEKVHKKIEKGFVINRADMLRLLVSMYFERTPADLTPGAFRAIGNTVEIMPTNEKVIFRLNFEGDAVSAITKIDATTRAIIDEPDTFYLFPAKHFVTPEAERARAIVDIKAELDEQLKKFKKEGKLLESERIKRRTEYDLAMIREIGYCNGIENYSRHFDGRSADEPPYSLLDYFPRKADGTPDFLTVIDESHVTIPQIGGMYAGDRARKETLVDYGFRLPSAKDNRPLKFDEFEKRVGQRIYTSATPGKYEYEKAETTPFKMVEQIIRPTGLVDPLIDVRPIVEKGDYPGQVKDFIAEAEKVIASGARVLTTVLTKQMAEDLAEFLEGKGMKTKYIHSDVETLERIEILTDFRKGVFDCLVGVNLLREGLDLPEVELVAILDADKAGFLRSETALIQTIGRAARNVNGRVVLYADEITPALEYAIGETNRRRDKQLAYNKEHGITPTTIKKEIKSIADQLRTVHEETINTLLTVDMELFMKNPKKVLKEKKSQMNEAVAILDFETAAIIRDEINILEETAAKNAKKVKKK</sequence>
<evidence type="ECO:0000259" key="14">
    <source>
        <dbReference type="PROSITE" id="PS50151"/>
    </source>
</evidence>
<keyword evidence="6" id="KW-0068">Autocatalytic cleavage</keyword>
<dbReference type="InterPro" id="IPR003586">
    <property type="entry name" value="Hint_dom_C"/>
</dbReference>
<dbReference type="InterPro" id="IPR003587">
    <property type="entry name" value="Hint_dom_N"/>
</dbReference>
<evidence type="ECO:0000256" key="9">
    <source>
        <dbReference type="ARBA" id="ARBA00023000"/>
    </source>
</evidence>
<dbReference type="NCBIfam" id="TIGR01443">
    <property type="entry name" value="intein_Cterm"/>
    <property type="match status" value="1"/>
</dbReference>
<feature type="domain" description="Helicase C-terminal" evidence="18">
    <location>
        <begin position="970"/>
        <end position="1132"/>
    </location>
</feature>